<dbReference type="PANTHER" id="PTHR14633:SF3">
    <property type="entry name" value="LITTLE ELONGATION COMPLEX SUBUNIT 2"/>
    <property type="match status" value="1"/>
</dbReference>
<dbReference type="Proteomes" id="UP001292094">
    <property type="component" value="Unassembled WGS sequence"/>
</dbReference>
<dbReference type="GO" id="GO:0045945">
    <property type="term" value="P:positive regulation of transcription by RNA polymerase III"/>
    <property type="evidence" value="ECO:0007669"/>
    <property type="project" value="TreeGrafter"/>
</dbReference>
<evidence type="ECO:0000256" key="1">
    <source>
        <dbReference type="SAM" id="MobiDB-lite"/>
    </source>
</evidence>
<proteinExistence type="predicted"/>
<protein>
    <recommendedName>
        <fullName evidence="2">Little elongation complex subunit 2 C-terminal domain-containing protein</fullName>
    </recommendedName>
</protein>
<organism evidence="3 4">
    <name type="scientific">Petrolisthes manimaculis</name>
    <dbReference type="NCBI Taxonomy" id="1843537"/>
    <lineage>
        <taxon>Eukaryota</taxon>
        <taxon>Metazoa</taxon>
        <taxon>Ecdysozoa</taxon>
        <taxon>Arthropoda</taxon>
        <taxon>Crustacea</taxon>
        <taxon>Multicrustacea</taxon>
        <taxon>Malacostraca</taxon>
        <taxon>Eumalacostraca</taxon>
        <taxon>Eucarida</taxon>
        <taxon>Decapoda</taxon>
        <taxon>Pleocyemata</taxon>
        <taxon>Anomura</taxon>
        <taxon>Galatheoidea</taxon>
        <taxon>Porcellanidae</taxon>
        <taxon>Petrolisthes</taxon>
    </lineage>
</organism>
<evidence type="ECO:0000313" key="4">
    <source>
        <dbReference type="Proteomes" id="UP001292094"/>
    </source>
</evidence>
<gene>
    <name evidence="3" type="ORF">Pmani_012477</name>
</gene>
<dbReference type="GO" id="GO:0008023">
    <property type="term" value="C:transcription elongation factor complex"/>
    <property type="evidence" value="ECO:0007669"/>
    <property type="project" value="InterPro"/>
</dbReference>
<feature type="region of interest" description="Disordered" evidence="1">
    <location>
        <begin position="471"/>
        <end position="763"/>
    </location>
</feature>
<evidence type="ECO:0000313" key="3">
    <source>
        <dbReference type="EMBL" id="KAK4316348.1"/>
    </source>
</evidence>
<dbReference type="AlphaFoldDB" id="A0AAE1PXR0"/>
<keyword evidence="4" id="KW-1185">Reference proteome</keyword>
<dbReference type="GO" id="GO:0042795">
    <property type="term" value="P:snRNA transcription by RNA polymerase II"/>
    <property type="evidence" value="ECO:0007669"/>
    <property type="project" value="TreeGrafter"/>
</dbReference>
<reference evidence="3" key="1">
    <citation type="submission" date="2023-11" db="EMBL/GenBank/DDBJ databases">
        <title>Genome assemblies of two species of porcelain crab, Petrolisthes cinctipes and Petrolisthes manimaculis (Anomura: Porcellanidae).</title>
        <authorList>
            <person name="Angst P."/>
        </authorList>
    </citation>
    <scope>NUCLEOTIDE SEQUENCE</scope>
    <source>
        <strain evidence="3">PB745_02</strain>
        <tissue evidence="3">Gill</tissue>
    </source>
</reference>
<sequence>MPNKKITYIPGLFQQKQNQSNNSRSHDNPFILPEVLGACAGVCSPPAPDGSCTPMPVYALDDPLVDAIIDFSSECLENIAKIQRGREEREREVDMKEQREKKTIDTQVDKMFNQPQFYLKKPCPVKIPYKSTLTHQQHNAYLRAFVKTTILHTPIGNQEYQQYMSLQHEVYEEQTCFNQFSYEVSKLQLDTYNTIPEVITQYMRQYYEARKQRVCDYKRHYTYEQQVPIRPQDPSNKMQSLVFTHIGHLLSLGSVPRFTIPNKCQRIVLPVDETVPHTHTHLQTIPTTTTIQEGGLLHKTPVSLDSNACYLAQTHLADIVTTPSAIKVITDNYGPNFDKEWDIPVIVRSYQVKDGDGKERNHRVVFIDKPFPLKTQTPLEEKQAFYKKSALASLTHIHKHRYFKMKQHHVFEYRAQDTHKHTHTHTDHERAHTHTQSDYSEDFFNVTQADEGDCFGVENRSLYASTVPGKYVPKGRKRKRNYAENISPPEEVKISAGKYVPRNEREMKCDKEGDTGRENNDDDERGRKNLGDKESEIIDKESVSKCEKESVKQNEKDGDQIIDDEGDCFGVENGSPYASTVPGKYVPKGRKRKKNYAENISPPEEVKISAGKYVPRNEREMKCDKEGDTGRENNDDDERGRKNLGDKESEIIDKESVSKCEKESVKQNEKDGDQIIDDEGDCFGVENGSPYASTVPGKYVPKGRKRKRNYAENISPPEEVKISAGKYIPGNEREMKCDKEGDTGRENNDDDERGRKNLGDKESEIIDKESTDWSLHMKPQSCEMWTGTNIHYQLFTFSPPTQQPTQQQQQQNFKVIIRHHIHGISQFKKQKYRNKAYVVYPKLENQSYFGCEVNTLSEITQQYIDLLLRPNTNLFEVRVCESTGEVMLTQDKDLTTITKEGNQPHIAFSPQLPLSTLYSVFCSLTSLSTGQYLLHHSPNTKAFIMLLKAGENDLPPTHHQGHTLDLHQAYPSSSIFTTRPYTSPPWLAIDTHILTPFHLKHRKIPATFPMENFDRKLTNKERKIIAEKSKMKMILPKRKTE</sequence>
<feature type="domain" description="Little elongation complex subunit 2 C-terminal" evidence="2">
    <location>
        <begin position="788"/>
        <end position="1009"/>
    </location>
</feature>
<dbReference type="EMBL" id="JAWZYT010001027">
    <property type="protein sequence ID" value="KAK4316348.1"/>
    <property type="molecule type" value="Genomic_DNA"/>
</dbReference>
<evidence type="ECO:0000259" key="2">
    <source>
        <dbReference type="Pfam" id="PF10505"/>
    </source>
</evidence>
<accession>A0AAE1PXR0</accession>
<comment type="caution">
    <text evidence="3">The sequence shown here is derived from an EMBL/GenBank/DDBJ whole genome shotgun (WGS) entry which is preliminary data.</text>
</comment>
<dbReference type="GO" id="GO:0042796">
    <property type="term" value="P:snRNA transcription by RNA polymerase III"/>
    <property type="evidence" value="ECO:0007669"/>
    <property type="project" value="TreeGrafter"/>
</dbReference>
<feature type="compositionally biased region" description="Basic and acidic residues" evidence="1">
    <location>
        <begin position="731"/>
        <end position="763"/>
    </location>
</feature>
<dbReference type="InterPro" id="IPR019535">
    <property type="entry name" value="ICE2_C"/>
</dbReference>
<feature type="compositionally biased region" description="Basic and acidic residues" evidence="1">
    <location>
        <begin position="417"/>
        <end position="432"/>
    </location>
</feature>
<feature type="compositionally biased region" description="Basic and acidic residues" evidence="1">
    <location>
        <begin position="615"/>
        <end position="673"/>
    </location>
</feature>
<name>A0AAE1PXR0_9EUCA</name>
<feature type="compositionally biased region" description="Basic and acidic residues" evidence="1">
    <location>
        <begin position="501"/>
        <end position="559"/>
    </location>
</feature>
<feature type="region of interest" description="Disordered" evidence="1">
    <location>
        <begin position="417"/>
        <end position="437"/>
    </location>
</feature>
<dbReference type="PANTHER" id="PTHR14633">
    <property type="entry name" value="LITTLE ELONGATION COMPLEX SUBUNIT 2"/>
    <property type="match status" value="1"/>
</dbReference>
<dbReference type="Pfam" id="PF10505">
    <property type="entry name" value="NARG2_C"/>
    <property type="match status" value="1"/>
</dbReference>